<dbReference type="Proteomes" id="UP000187609">
    <property type="component" value="Unassembled WGS sequence"/>
</dbReference>
<evidence type="ECO:0000313" key="4">
    <source>
        <dbReference type="Proteomes" id="UP000187609"/>
    </source>
</evidence>
<proteinExistence type="predicted"/>
<dbReference type="PANTHER" id="PTHR10775:SF159">
    <property type="entry name" value="TNP2"/>
    <property type="match status" value="1"/>
</dbReference>
<name>A0A314L669_NICAT</name>
<organism evidence="3 4">
    <name type="scientific">Nicotiana attenuata</name>
    <name type="common">Coyote tobacco</name>
    <dbReference type="NCBI Taxonomy" id="49451"/>
    <lineage>
        <taxon>Eukaryota</taxon>
        <taxon>Viridiplantae</taxon>
        <taxon>Streptophyta</taxon>
        <taxon>Embryophyta</taxon>
        <taxon>Tracheophyta</taxon>
        <taxon>Spermatophyta</taxon>
        <taxon>Magnoliopsida</taxon>
        <taxon>eudicotyledons</taxon>
        <taxon>Gunneridae</taxon>
        <taxon>Pentapetalae</taxon>
        <taxon>asterids</taxon>
        <taxon>lamiids</taxon>
        <taxon>Solanales</taxon>
        <taxon>Solanaceae</taxon>
        <taxon>Nicotianoideae</taxon>
        <taxon>Nicotianeae</taxon>
        <taxon>Nicotiana</taxon>
    </lineage>
</organism>
<dbReference type="Pfam" id="PF03004">
    <property type="entry name" value="Transposase_24"/>
    <property type="match status" value="1"/>
</dbReference>
<protein>
    <recommendedName>
        <fullName evidence="5">Transposase-associated domain-containing protein</fullName>
    </recommendedName>
</protein>
<feature type="coiled-coil region" evidence="1">
    <location>
        <begin position="485"/>
        <end position="561"/>
    </location>
</feature>
<keyword evidence="1" id="KW-0175">Coiled coil</keyword>
<evidence type="ECO:0000313" key="3">
    <source>
        <dbReference type="EMBL" id="OIT36597.1"/>
    </source>
</evidence>
<feature type="region of interest" description="Disordered" evidence="2">
    <location>
        <begin position="365"/>
        <end position="395"/>
    </location>
</feature>
<dbReference type="Gramene" id="OIT36597">
    <property type="protein sequence ID" value="OIT36597"/>
    <property type="gene ID" value="A4A49_06472"/>
</dbReference>
<comment type="caution">
    <text evidence="3">The sequence shown here is derived from an EMBL/GenBank/DDBJ whole genome shotgun (WGS) entry which is preliminary data.</text>
</comment>
<reference evidence="3" key="1">
    <citation type="submission" date="2016-11" db="EMBL/GenBank/DDBJ databases">
        <title>The genome of Nicotiana attenuata.</title>
        <authorList>
            <person name="Xu S."/>
            <person name="Brockmoeller T."/>
            <person name="Gaquerel E."/>
            <person name="Navarro A."/>
            <person name="Kuhl H."/>
            <person name="Gase K."/>
            <person name="Ling Z."/>
            <person name="Zhou W."/>
            <person name="Kreitzer C."/>
            <person name="Stanke M."/>
            <person name="Tang H."/>
            <person name="Lyons E."/>
            <person name="Pandey P."/>
            <person name="Pandey S.P."/>
            <person name="Timmermann B."/>
            <person name="Baldwin I.T."/>
        </authorList>
    </citation>
    <scope>NUCLEOTIDE SEQUENCE [LARGE SCALE GENOMIC DNA]</scope>
    <source>
        <strain evidence="3">UT</strain>
    </source>
</reference>
<evidence type="ECO:0000256" key="2">
    <source>
        <dbReference type="SAM" id="MobiDB-lite"/>
    </source>
</evidence>
<dbReference type="EMBL" id="MJEQ01000412">
    <property type="protein sequence ID" value="OIT36597.1"/>
    <property type="molecule type" value="Genomic_DNA"/>
</dbReference>
<evidence type="ECO:0000256" key="1">
    <source>
        <dbReference type="SAM" id="Coils"/>
    </source>
</evidence>
<dbReference type="PANTHER" id="PTHR10775">
    <property type="entry name" value="OS08G0208400 PROTEIN"/>
    <property type="match status" value="1"/>
</dbReference>
<gene>
    <name evidence="3" type="ORF">A4A49_06472</name>
</gene>
<accession>A0A314L669</accession>
<keyword evidence="4" id="KW-1185">Reference proteome</keyword>
<sequence length="576" mass="67253">MIHDAYGYANTADANNLPHHNEEPNLQAQKFYQLLEDAETELYPGCKSVSKLSFVVRLLHLKCINHWTNKSMDDLLSFFKEVLPVESFVPNSFYEAKKVLRDLGLGYTKIDACQNDCILYWREHANAQSCPKCGESRWKSKENGGKKVAHKVLRHFPIKPRLQRLYMARETAKKMRWHKEERVDDDHPWRKNRRLFDGKVEKGVAPSPLTGDDVLMQLRGFGNVNFGKGQKRKHDIERAVGPGSRDIVNYYGLIMCSTISFRDGDWQEIITKHGDAMWLKVKDKFEATGVREHVLQALVVNTMKRLFRTWKTRLHVEYSRYATDEERLSHRPSDVTPEDWVFLLGHFGSPEFKAVSERNKINRGKQITKHSCGSKSFAEVEESTRNPVNGQKAPPDRVWELQHTRKNDKEELVWSDPQSQQIHGQLQEIVEQQQFEENPMNADEILVTVLGERTGYVRGKGYGKRPAKKSRVQQVELEASMSSAMESMRQDMQAETDRKLQEEREQAVELQRKLEEQMAAELSRKLEDDRFELQRKLEEDRAELQKKLEEERAHMNLQLDKRFQQQMATMMARIQK</sequence>
<evidence type="ECO:0008006" key="5">
    <source>
        <dbReference type="Google" id="ProtNLM"/>
    </source>
</evidence>
<dbReference type="AlphaFoldDB" id="A0A314L669"/>
<dbReference type="InterPro" id="IPR004252">
    <property type="entry name" value="Probable_transposase_24"/>
</dbReference>
<dbReference type="SMR" id="A0A314L669"/>